<dbReference type="Pfam" id="PF04055">
    <property type="entry name" value="Radical_SAM"/>
    <property type="match status" value="1"/>
</dbReference>
<evidence type="ECO:0000256" key="5">
    <source>
        <dbReference type="ARBA" id="ARBA00023002"/>
    </source>
</evidence>
<evidence type="ECO:0000256" key="7">
    <source>
        <dbReference type="ARBA" id="ARBA00023014"/>
    </source>
</evidence>
<dbReference type="OrthoDB" id="9763993at2"/>
<dbReference type="PANTHER" id="PTHR11228:SF7">
    <property type="entry name" value="PQQA PEPTIDE CYCLASE"/>
    <property type="match status" value="1"/>
</dbReference>
<keyword evidence="5" id="KW-0560">Oxidoreductase</keyword>
<dbReference type="AlphaFoldDB" id="B1ZMZ0"/>
<dbReference type="InterPro" id="IPR058240">
    <property type="entry name" value="rSAM_sf"/>
</dbReference>
<evidence type="ECO:0000256" key="3">
    <source>
        <dbReference type="ARBA" id="ARBA00022691"/>
    </source>
</evidence>
<evidence type="ECO:0000259" key="8">
    <source>
        <dbReference type="PROSITE" id="PS51918"/>
    </source>
</evidence>
<keyword evidence="6" id="KW-0408">Iron</keyword>
<dbReference type="Pfam" id="PF13186">
    <property type="entry name" value="SPASM"/>
    <property type="match status" value="1"/>
</dbReference>
<dbReference type="Gene3D" id="3.20.20.70">
    <property type="entry name" value="Aldolase class I"/>
    <property type="match status" value="1"/>
</dbReference>
<dbReference type="InterPro" id="IPR017200">
    <property type="entry name" value="PqqE-like"/>
</dbReference>
<protein>
    <submittedName>
        <fullName evidence="9">Radical SAM domain protein</fullName>
    </submittedName>
</protein>
<dbReference type="Proteomes" id="UP000007013">
    <property type="component" value="Chromosome"/>
</dbReference>
<keyword evidence="10" id="KW-1185">Reference proteome</keyword>
<dbReference type="SFLD" id="SFLDS00029">
    <property type="entry name" value="Radical_SAM"/>
    <property type="match status" value="1"/>
</dbReference>
<dbReference type="HOGENOM" id="CLU_009273_4_2_0"/>
<evidence type="ECO:0000256" key="2">
    <source>
        <dbReference type="ARBA" id="ARBA00022485"/>
    </source>
</evidence>
<dbReference type="PROSITE" id="PS51918">
    <property type="entry name" value="RADICAL_SAM"/>
    <property type="match status" value="1"/>
</dbReference>
<dbReference type="PIRSF" id="PIRSF037420">
    <property type="entry name" value="PQQ_syn_pqqE"/>
    <property type="match status" value="1"/>
</dbReference>
<accession>B1ZMZ0</accession>
<dbReference type="eggNOG" id="COG0535">
    <property type="taxonomic scope" value="Bacteria"/>
</dbReference>
<dbReference type="InterPro" id="IPR050377">
    <property type="entry name" value="Radical_SAM_PqqE_MftC-like"/>
</dbReference>
<dbReference type="PROSITE" id="PS01305">
    <property type="entry name" value="MOAA_NIFB_PQQE"/>
    <property type="match status" value="1"/>
</dbReference>
<dbReference type="InterPro" id="IPR007197">
    <property type="entry name" value="rSAM"/>
</dbReference>
<keyword evidence="4" id="KW-0479">Metal-binding</keyword>
<dbReference type="RefSeq" id="WP_012375971.1">
    <property type="nucleotide sequence ID" value="NC_010571.1"/>
</dbReference>
<name>B1ZMZ0_OPITP</name>
<feature type="domain" description="Radical SAM core" evidence="8">
    <location>
        <begin position="1"/>
        <end position="232"/>
    </location>
</feature>
<dbReference type="InterPro" id="IPR013785">
    <property type="entry name" value="Aldolase_TIM"/>
</dbReference>
<dbReference type="CDD" id="cd21109">
    <property type="entry name" value="SPASM"/>
    <property type="match status" value="1"/>
</dbReference>
<dbReference type="InterPro" id="IPR000385">
    <property type="entry name" value="MoaA_NifB_PqqE_Fe-S-bd_CS"/>
</dbReference>
<evidence type="ECO:0000313" key="9">
    <source>
        <dbReference type="EMBL" id="ACB76442.1"/>
    </source>
</evidence>
<dbReference type="GO" id="GO:0051539">
    <property type="term" value="F:4 iron, 4 sulfur cluster binding"/>
    <property type="evidence" value="ECO:0007669"/>
    <property type="project" value="UniProtKB-KW"/>
</dbReference>
<evidence type="ECO:0000256" key="6">
    <source>
        <dbReference type="ARBA" id="ARBA00023004"/>
    </source>
</evidence>
<evidence type="ECO:0000256" key="4">
    <source>
        <dbReference type="ARBA" id="ARBA00022723"/>
    </source>
</evidence>
<dbReference type="KEGG" id="ote:Oter_3162"/>
<reference evidence="9 10" key="1">
    <citation type="journal article" date="2011" name="J. Bacteriol.">
        <title>Genome sequence of the verrucomicrobium Opitutus terrae PB90-1, an abundant inhabitant of rice paddy soil ecosystems.</title>
        <authorList>
            <person name="van Passel M.W."/>
            <person name="Kant R."/>
            <person name="Palva A."/>
            <person name="Copeland A."/>
            <person name="Lucas S."/>
            <person name="Lapidus A."/>
            <person name="Glavina del Rio T."/>
            <person name="Pitluck S."/>
            <person name="Goltsman E."/>
            <person name="Clum A."/>
            <person name="Sun H."/>
            <person name="Schmutz J."/>
            <person name="Larimer F.W."/>
            <person name="Land M.L."/>
            <person name="Hauser L."/>
            <person name="Kyrpides N."/>
            <person name="Mikhailova N."/>
            <person name="Richardson P.P."/>
            <person name="Janssen P.H."/>
            <person name="de Vos W.M."/>
            <person name="Smidt H."/>
        </authorList>
    </citation>
    <scope>NUCLEOTIDE SEQUENCE [LARGE SCALE GENOMIC DNA]</scope>
    <source>
        <strain evidence="10">DSM 11246 / JCM 15787 / PB90-1</strain>
    </source>
</reference>
<keyword evidence="3" id="KW-0949">S-adenosyl-L-methionine</keyword>
<evidence type="ECO:0000313" key="10">
    <source>
        <dbReference type="Proteomes" id="UP000007013"/>
    </source>
</evidence>
<dbReference type="InterPro" id="IPR023885">
    <property type="entry name" value="4Fe4S-binding_SPASM_dom"/>
</dbReference>
<gene>
    <name evidence="9" type="ordered locus">Oter_3162</name>
</gene>
<dbReference type="CDD" id="cd01335">
    <property type="entry name" value="Radical_SAM"/>
    <property type="match status" value="1"/>
</dbReference>
<dbReference type="SFLD" id="SFLDG01067">
    <property type="entry name" value="SPASM/twitch_domain_containing"/>
    <property type="match status" value="1"/>
</dbReference>
<dbReference type="GO" id="GO:0016491">
    <property type="term" value="F:oxidoreductase activity"/>
    <property type="evidence" value="ECO:0007669"/>
    <property type="project" value="UniProtKB-KW"/>
</dbReference>
<dbReference type="EMBL" id="CP001032">
    <property type="protein sequence ID" value="ACB76442.1"/>
    <property type="molecule type" value="Genomic_DNA"/>
</dbReference>
<organism evidence="9 10">
    <name type="scientific">Opitutus terrae (strain DSM 11246 / JCM 15787 / PB90-1)</name>
    <dbReference type="NCBI Taxonomy" id="452637"/>
    <lineage>
        <taxon>Bacteria</taxon>
        <taxon>Pseudomonadati</taxon>
        <taxon>Verrucomicrobiota</taxon>
        <taxon>Opitutia</taxon>
        <taxon>Opitutales</taxon>
        <taxon>Opitutaceae</taxon>
        <taxon>Opitutus</taxon>
    </lineage>
</organism>
<dbReference type="SUPFAM" id="SSF102114">
    <property type="entry name" value="Radical SAM enzymes"/>
    <property type="match status" value="1"/>
</dbReference>
<proteinExistence type="predicted"/>
<dbReference type="STRING" id="452637.Oter_3162"/>
<keyword evidence="7" id="KW-0411">Iron-sulfur</keyword>
<keyword evidence="2" id="KW-0004">4Fe-4S</keyword>
<dbReference type="GO" id="GO:0046872">
    <property type="term" value="F:metal ion binding"/>
    <property type="evidence" value="ECO:0007669"/>
    <property type="project" value="UniProtKB-KW"/>
</dbReference>
<dbReference type="PANTHER" id="PTHR11228">
    <property type="entry name" value="RADICAL SAM DOMAIN PROTEIN"/>
    <property type="match status" value="1"/>
</dbReference>
<comment type="cofactor">
    <cofactor evidence="1">
        <name>[4Fe-4S] cluster</name>
        <dbReference type="ChEBI" id="CHEBI:49883"/>
    </cofactor>
</comment>
<sequence length="351" mass="38846">MSGDFPAFVSFTVTNACNLRCAMCGQWSPAGYIRSGRGRRGHPLTAEDWMRLADEAAAHGIKSILLRGGEPFMLPGIQRLLEHLHDLGMFISIDTNGTRLAAFAEELVRLGRVHVTVSIDGTERVHDAVRGVPGCFRQIAFGLKRLAELDPGRPPHVSRALCFTISPWSLPGLGAMPEVARQLGIETICIVPYCYVSTAAGRAWAEQVRELVGQEAFAWRGFEHDQSGVDLAEFEREHQRFTASLGEVTSYPYMPLSRDEYRAWFADPAKAVGPAACSNVERLLDIQPTGEANFCVDLPDASLGNVRRQSIAEIWQGEPARRFRERRRREPLGACSRCVARHMADPRDSSG</sequence>
<evidence type="ECO:0000256" key="1">
    <source>
        <dbReference type="ARBA" id="ARBA00001966"/>
    </source>
</evidence>